<dbReference type="Gene3D" id="1.20.1250.20">
    <property type="entry name" value="MFS general substrate transporter like domains"/>
    <property type="match status" value="2"/>
</dbReference>
<dbReference type="AlphaFoldDB" id="A0A017HMR7"/>
<keyword evidence="2" id="KW-1003">Cell membrane</keyword>
<comment type="caution">
    <text evidence="8">The sequence shown here is derived from an EMBL/GenBank/DDBJ whole genome shotgun (WGS) entry which is preliminary data.</text>
</comment>
<organism evidence="8 9">
    <name type="scientific">Rubellimicrobium mesophilum DSM 19309</name>
    <dbReference type="NCBI Taxonomy" id="442562"/>
    <lineage>
        <taxon>Bacteria</taxon>
        <taxon>Pseudomonadati</taxon>
        <taxon>Pseudomonadota</taxon>
        <taxon>Alphaproteobacteria</taxon>
        <taxon>Rhodobacterales</taxon>
        <taxon>Roseobacteraceae</taxon>
        <taxon>Rubellimicrobium</taxon>
    </lineage>
</organism>
<feature type="transmembrane region" description="Helical" evidence="6">
    <location>
        <begin position="252"/>
        <end position="271"/>
    </location>
</feature>
<evidence type="ECO:0000256" key="2">
    <source>
        <dbReference type="ARBA" id="ARBA00022475"/>
    </source>
</evidence>
<feature type="transmembrane region" description="Helical" evidence="6">
    <location>
        <begin position="291"/>
        <end position="310"/>
    </location>
</feature>
<dbReference type="InterPro" id="IPR050189">
    <property type="entry name" value="MFS_Efflux_Transporters"/>
</dbReference>
<dbReference type="PATRIC" id="fig|442562.3.peg.2708"/>
<gene>
    <name evidence="8" type="ORF">Rumeso_02753</name>
</gene>
<feature type="transmembrane region" description="Helical" evidence="6">
    <location>
        <begin position="176"/>
        <end position="195"/>
    </location>
</feature>
<sequence>MTPGGNSAERPARSLRGEWRGCDQRPRLDALPFLSRRSTLAADAEERGPAEVMKVGIACLAGAYVLSQFYRAFLAVLTPDLGRDLGATAGDLAWASGLWFLAFAAMQIPVGAALDRMGPRRTVASVLGLAGGGGALLFALAQTPGQVMLAMALIGAGCSPVLMAAYVIFARVYPPAIFATLAGMTLGLGSLGNVLSAAPLAALVGAVGWRAALGGLAAVTLLVAALLWLAVTDPPRGPDGPTRGSVLDLLRMRALWPILLMMFAGYGPAASLRGLWAGPFARDLHGADAGVIGWVTLAMGLAMVAGNFAYGPADRLFGTRKWVVWAGNAVVLAALLLLAANPGASLGRATLLLAVAGFCGSAFPLIMAHARAFVPPHLTGRGVTLVNMFGIGGAGLMQFASRPIHGAFADPTQAYRALFLFFAAVVALGLLAYLLARDRAD</sequence>
<evidence type="ECO:0000313" key="8">
    <source>
        <dbReference type="EMBL" id="EYD75666.1"/>
    </source>
</evidence>
<feature type="transmembrane region" description="Helical" evidence="6">
    <location>
        <begin position="55"/>
        <end position="73"/>
    </location>
</feature>
<dbReference type="EMBL" id="AOSK01000068">
    <property type="protein sequence ID" value="EYD75666.1"/>
    <property type="molecule type" value="Genomic_DNA"/>
</dbReference>
<keyword evidence="3 6" id="KW-0812">Transmembrane</keyword>
<keyword evidence="9" id="KW-1185">Reference proteome</keyword>
<dbReference type="Proteomes" id="UP000019666">
    <property type="component" value="Unassembled WGS sequence"/>
</dbReference>
<dbReference type="InterPro" id="IPR011701">
    <property type="entry name" value="MFS"/>
</dbReference>
<dbReference type="GO" id="GO:0022857">
    <property type="term" value="F:transmembrane transporter activity"/>
    <property type="evidence" value="ECO:0007669"/>
    <property type="project" value="InterPro"/>
</dbReference>
<dbReference type="InterPro" id="IPR036259">
    <property type="entry name" value="MFS_trans_sf"/>
</dbReference>
<evidence type="ECO:0000256" key="4">
    <source>
        <dbReference type="ARBA" id="ARBA00022989"/>
    </source>
</evidence>
<evidence type="ECO:0000256" key="1">
    <source>
        <dbReference type="ARBA" id="ARBA00004651"/>
    </source>
</evidence>
<dbReference type="PANTHER" id="PTHR43124">
    <property type="entry name" value="PURINE EFFLUX PUMP PBUE"/>
    <property type="match status" value="1"/>
</dbReference>
<reference evidence="8 9" key="1">
    <citation type="submission" date="2013-02" db="EMBL/GenBank/DDBJ databases">
        <authorList>
            <person name="Fiebig A."/>
            <person name="Goeker M."/>
            <person name="Klenk H.-P.P."/>
        </authorList>
    </citation>
    <scope>NUCLEOTIDE SEQUENCE [LARGE SCALE GENOMIC DNA]</scope>
    <source>
        <strain evidence="8 9">DSM 19309</strain>
    </source>
</reference>
<evidence type="ECO:0000256" key="3">
    <source>
        <dbReference type="ARBA" id="ARBA00022692"/>
    </source>
</evidence>
<proteinExistence type="predicted"/>
<dbReference type="HOGENOM" id="CLU_001265_62_0_5"/>
<name>A0A017HMR7_9RHOB</name>
<dbReference type="SUPFAM" id="SSF103473">
    <property type="entry name" value="MFS general substrate transporter"/>
    <property type="match status" value="1"/>
</dbReference>
<feature type="transmembrane region" description="Helical" evidence="6">
    <location>
        <begin position="378"/>
        <end position="397"/>
    </location>
</feature>
<feature type="transmembrane region" description="Helical" evidence="6">
    <location>
        <begin position="417"/>
        <end position="436"/>
    </location>
</feature>
<dbReference type="PROSITE" id="PS50850">
    <property type="entry name" value="MFS"/>
    <property type="match status" value="1"/>
</dbReference>
<evidence type="ECO:0000259" key="7">
    <source>
        <dbReference type="PROSITE" id="PS50850"/>
    </source>
</evidence>
<feature type="domain" description="Major facilitator superfamily (MFS) profile" evidence="7">
    <location>
        <begin position="56"/>
        <end position="441"/>
    </location>
</feature>
<dbReference type="STRING" id="442562.Rumeso_02753"/>
<dbReference type="InterPro" id="IPR020846">
    <property type="entry name" value="MFS_dom"/>
</dbReference>
<protein>
    <submittedName>
        <fullName evidence="8">Membrane protein</fullName>
    </submittedName>
</protein>
<evidence type="ECO:0000256" key="6">
    <source>
        <dbReference type="SAM" id="Phobius"/>
    </source>
</evidence>
<evidence type="ECO:0000313" key="9">
    <source>
        <dbReference type="Proteomes" id="UP000019666"/>
    </source>
</evidence>
<evidence type="ECO:0000256" key="5">
    <source>
        <dbReference type="ARBA" id="ARBA00023136"/>
    </source>
</evidence>
<accession>A0A017HMR7</accession>
<dbReference type="Pfam" id="PF07690">
    <property type="entry name" value="MFS_1"/>
    <property type="match status" value="2"/>
</dbReference>
<feature type="transmembrane region" description="Helical" evidence="6">
    <location>
        <begin position="147"/>
        <end position="169"/>
    </location>
</feature>
<comment type="subcellular location">
    <subcellularLocation>
        <location evidence="1">Cell membrane</location>
        <topology evidence="1">Multi-pass membrane protein</topology>
    </subcellularLocation>
</comment>
<feature type="transmembrane region" description="Helical" evidence="6">
    <location>
        <begin position="123"/>
        <end position="141"/>
    </location>
</feature>
<keyword evidence="4 6" id="KW-1133">Transmembrane helix</keyword>
<dbReference type="GO" id="GO:0005886">
    <property type="term" value="C:plasma membrane"/>
    <property type="evidence" value="ECO:0007669"/>
    <property type="project" value="UniProtKB-SubCell"/>
</dbReference>
<keyword evidence="5 6" id="KW-0472">Membrane</keyword>
<feature type="transmembrane region" description="Helical" evidence="6">
    <location>
        <begin position="322"/>
        <end position="340"/>
    </location>
</feature>
<feature type="transmembrane region" description="Helical" evidence="6">
    <location>
        <begin position="207"/>
        <end position="231"/>
    </location>
</feature>
<feature type="transmembrane region" description="Helical" evidence="6">
    <location>
        <begin position="346"/>
        <end position="366"/>
    </location>
</feature>
<dbReference type="PANTHER" id="PTHR43124:SF3">
    <property type="entry name" value="CHLORAMPHENICOL EFFLUX PUMP RV0191"/>
    <property type="match status" value="1"/>
</dbReference>
<feature type="transmembrane region" description="Helical" evidence="6">
    <location>
        <begin position="93"/>
        <end position="114"/>
    </location>
</feature>